<gene>
    <name evidence="2" type="ORF">V7F78_06920</name>
</gene>
<evidence type="ECO:0000313" key="2">
    <source>
        <dbReference type="EMBL" id="MEH1546741.1"/>
    </source>
</evidence>
<dbReference type="Pfam" id="PF04738">
    <property type="entry name" value="Lant_dehydr_N"/>
    <property type="match status" value="1"/>
</dbReference>
<dbReference type="InterPro" id="IPR006827">
    <property type="entry name" value="Lant_deHydtase_N"/>
</dbReference>
<feature type="domain" description="Lantibiotic dehydratase N-terminal" evidence="1">
    <location>
        <begin position="87"/>
        <end position="380"/>
    </location>
</feature>
<name>A0AB35XHX4_9ACTN</name>
<dbReference type="Proteomes" id="UP001309299">
    <property type="component" value="Unassembled WGS sequence"/>
</dbReference>
<dbReference type="AlphaFoldDB" id="A0AB35XHX4"/>
<evidence type="ECO:0000313" key="3">
    <source>
        <dbReference type="Proteomes" id="UP001309299"/>
    </source>
</evidence>
<proteinExistence type="predicted"/>
<organism evidence="2 3">
    <name type="scientific">Cutibacterium avidum</name>
    <dbReference type="NCBI Taxonomy" id="33010"/>
    <lineage>
        <taxon>Bacteria</taxon>
        <taxon>Bacillati</taxon>
        <taxon>Actinomycetota</taxon>
        <taxon>Actinomycetes</taxon>
        <taxon>Propionibacteriales</taxon>
        <taxon>Propionibacteriaceae</taxon>
        <taxon>Cutibacterium</taxon>
    </lineage>
</organism>
<dbReference type="RefSeq" id="WP_063279835.1">
    <property type="nucleotide sequence ID" value="NZ_AP024309.1"/>
</dbReference>
<evidence type="ECO:0000259" key="1">
    <source>
        <dbReference type="Pfam" id="PF04738"/>
    </source>
</evidence>
<sequence>MTLATRTATDTLQQTLPWGTHERLVFGRALLRSTGFPAEGLALLDSDDILPLLDSFLAGDIDRTHFEKEYTSREESGARALINVLKDDAVSRAIAWQNPTAWRSFESLSSTSGINASTRRKVRQLALYWQRYCSKAETIGYFGPFAWAEVDPEASAVEFISSDHLIDRSHVAMEAWAVIEIGKALASRADLQWWMPPILSPAVDLNMERGTVTVAGHQPRRVREDEARVLFLTDGTRPAAQIAKSLDMEPERLRRILVAHERRHTVIWDANIPVSVHAWDILHERIAQIGDAGLRDEATAVLTRFDELLEVIRNIPDARSLTEATESLSRLFETVTGTSSNRRAGQAYAARSLCYLDCTRAGTAKVGTRLLEALDAPLNLVLQSADWFAATLAKEYTTEITDLANRKQRASHQPLTMADVWPSTMSLFWGDSPSPLQRAVTELSRRWSRVLEGLQPVDGRIDTTSSALSGAVDEQFPVCTPIPELSVHSPDLQVITSSTDNIASGRVTAVMGELHACLSSLDMPLLEWSLPHGSIRDRINTALNLRRLVPLFPETWRRNTGRMVPATVGVGDRAIGFTRTADQDRANTWSMSALLFEQTEDGLMIRDPDGRLWTIAQAWSVPISMVAADAFKIGLPGSPAPRLTIDNLVVFRRTWRFPAGSIDIMHGSAAEKHARLREWQVTNHLPDHLFVKFPSEPKPIYFSFESPAMATVFTRSLQRDARENPDSLVTMSEALPEPQSSWLHDTRSHHYVHEFRLQLTKERHDDHS</sequence>
<comment type="caution">
    <text evidence="2">The sequence shown here is derived from an EMBL/GenBank/DDBJ whole genome shotgun (WGS) entry which is preliminary data.</text>
</comment>
<dbReference type="EMBL" id="JBAKUA010000008">
    <property type="protein sequence ID" value="MEH1546741.1"/>
    <property type="molecule type" value="Genomic_DNA"/>
</dbReference>
<accession>A0AB35XHX4</accession>
<reference evidence="2" key="1">
    <citation type="submission" date="2024-02" db="EMBL/GenBank/DDBJ databases">
        <title>Bacterial skin colonization with Propionibacterium avidum as a risk factor for Periprosthetic Joint Infections - a single-center prospective study.</title>
        <authorList>
            <person name="Achermann Y."/>
        </authorList>
    </citation>
    <scope>NUCLEOTIDE SEQUENCE</scope>
    <source>
        <strain evidence="2">PAVI-2017310195</strain>
    </source>
</reference>
<protein>
    <submittedName>
        <fullName evidence="2">Lantibiotic dehydratase</fullName>
    </submittedName>
</protein>